<name>A0ABX2TBX1_9PROT</name>
<dbReference type="Proteomes" id="UP000584642">
    <property type="component" value="Unassembled WGS sequence"/>
</dbReference>
<evidence type="ECO:0000313" key="1">
    <source>
        <dbReference type="EMBL" id="NYZ21691.1"/>
    </source>
</evidence>
<dbReference type="Gene3D" id="1.20.1220.20">
    <property type="entry name" value="Uncharcterised protein PF01724"/>
    <property type="match status" value="1"/>
</dbReference>
<gene>
    <name evidence="1" type="ORF">HND93_18410</name>
</gene>
<dbReference type="Pfam" id="PF01724">
    <property type="entry name" value="DUF29"/>
    <property type="match status" value="1"/>
</dbReference>
<dbReference type="RefSeq" id="WP_180283469.1">
    <property type="nucleotide sequence ID" value="NZ_JABFDB010000013.1"/>
</dbReference>
<proteinExistence type="predicted"/>
<dbReference type="PANTHER" id="PTHR34235">
    <property type="entry name" value="SLR1203 PROTEIN-RELATED"/>
    <property type="match status" value="1"/>
</dbReference>
<accession>A0ABX2TBX1</accession>
<dbReference type="EMBL" id="JABFDB010000013">
    <property type="protein sequence ID" value="NYZ21691.1"/>
    <property type="molecule type" value="Genomic_DNA"/>
</dbReference>
<reference evidence="1 2" key="1">
    <citation type="submission" date="2020-05" db="EMBL/GenBank/DDBJ databases">
        <title>Azospirillum oleiclasticum sp. nov, a nitrogen-fixing and heavy crude oil-emulsifying bacterium isolated from the crude oil of Yumen Oilfield.</title>
        <authorList>
            <person name="Wu D."/>
            <person name="Cai M."/>
            <person name="Zhang X."/>
        </authorList>
    </citation>
    <scope>NUCLEOTIDE SEQUENCE [LARGE SCALE GENOMIC DNA]</scope>
    <source>
        <strain evidence="1 2">ROY-1-1-2</strain>
    </source>
</reference>
<evidence type="ECO:0000313" key="2">
    <source>
        <dbReference type="Proteomes" id="UP000584642"/>
    </source>
</evidence>
<protein>
    <submittedName>
        <fullName evidence="1">DUF29 domain-containing protein</fullName>
    </submittedName>
</protein>
<organism evidence="1 2">
    <name type="scientific">Azospirillum oleiclasticum</name>
    <dbReference type="NCBI Taxonomy" id="2735135"/>
    <lineage>
        <taxon>Bacteria</taxon>
        <taxon>Pseudomonadati</taxon>
        <taxon>Pseudomonadota</taxon>
        <taxon>Alphaproteobacteria</taxon>
        <taxon>Rhodospirillales</taxon>
        <taxon>Azospirillaceae</taxon>
        <taxon>Azospirillum</taxon>
    </lineage>
</organism>
<comment type="caution">
    <text evidence="1">The sequence shown here is derived from an EMBL/GenBank/DDBJ whole genome shotgun (WGS) entry which is preliminary data.</text>
</comment>
<dbReference type="InterPro" id="IPR002636">
    <property type="entry name" value="DUF29"/>
</dbReference>
<sequence length="157" mass="17841">MDRHPACDEDIYAWTQEQARLLREASAVRVNLPLDFAHLAEEIEGMGKSDRRSVQSALARVIEHLLKLEFSPAADPCGGWRKSVREQRAAALDALDDSPSLRGRIDLVTAWRRGRGFAVDGLNQNRVDERLLPDECPYDLDQPLDDDWWPANRHALD</sequence>
<keyword evidence="2" id="KW-1185">Reference proteome</keyword>